<dbReference type="InterPro" id="IPR050266">
    <property type="entry name" value="AB_hydrolase_sf"/>
</dbReference>
<keyword evidence="2 5" id="KW-0378">Hydrolase</keyword>
<dbReference type="GO" id="GO:0016787">
    <property type="term" value="F:hydrolase activity"/>
    <property type="evidence" value="ECO:0007669"/>
    <property type="project" value="UniProtKB-KW"/>
</dbReference>
<protein>
    <submittedName>
        <fullName evidence="5">Alpha/beta hydrolase</fullName>
    </submittedName>
</protein>
<accession>A0ABY4VF35</accession>
<proteinExistence type="inferred from homology"/>
<evidence type="ECO:0000256" key="1">
    <source>
        <dbReference type="ARBA" id="ARBA00010088"/>
    </source>
</evidence>
<evidence type="ECO:0000256" key="2">
    <source>
        <dbReference type="ARBA" id="ARBA00022801"/>
    </source>
</evidence>
<organism evidence="5 6">
    <name type="scientific">Microbulbifer variabilis</name>
    <dbReference type="NCBI Taxonomy" id="266805"/>
    <lineage>
        <taxon>Bacteria</taxon>
        <taxon>Pseudomonadati</taxon>
        <taxon>Pseudomonadota</taxon>
        <taxon>Gammaproteobacteria</taxon>
        <taxon>Cellvibrionales</taxon>
        <taxon>Microbulbiferaceae</taxon>
        <taxon>Microbulbifer</taxon>
    </lineage>
</organism>
<dbReference type="Pfam" id="PF00561">
    <property type="entry name" value="Abhydrolase_1"/>
    <property type="match status" value="1"/>
</dbReference>
<sequence length="336" mass="37284">MLNLKWLNVFLVRTSLALFAGHTFAGEVVYKGVVDSDGAKLHLEVSGRDLSKPLILFLHGGPGDVELGLVPFQVTVGRALEERYLVAYLHQRGAGKSLEVSEDTLTIKNNIQDVHNVISFLKAHYKKDKVTLVGHSWGGGLAALYASEYPETLERLVFISSFQDAQKQAETSLEVTLKWAEREGNQLAIQELQKYQDSPSEHYLLLSKWASRANGGIANGVDIRGFLAAEKIDEEFPGWQERRGSLADKMNDELQAMSVNGGIDHLQIPALFVVGENDSITTPLQVKADYKRYKGSKCFSVLKDSHHLPFMDAAESLEKTMLVFLEAEECISGAYE</sequence>
<gene>
    <name evidence="5" type="ORF">MJO52_06975</name>
</gene>
<comment type="similarity">
    <text evidence="1">Belongs to the peptidase S33 family.</text>
</comment>
<evidence type="ECO:0000313" key="5">
    <source>
        <dbReference type="EMBL" id="USD22876.1"/>
    </source>
</evidence>
<keyword evidence="6" id="KW-1185">Reference proteome</keyword>
<dbReference type="RefSeq" id="WP_252085229.1">
    <property type="nucleotide sequence ID" value="NZ_CP092418.1"/>
</dbReference>
<dbReference type="PRINTS" id="PR00793">
    <property type="entry name" value="PROAMNOPTASE"/>
</dbReference>
<dbReference type="InterPro" id="IPR002410">
    <property type="entry name" value="Peptidase_S33"/>
</dbReference>
<dbReference type="PANTHER" id="PTHR43798:SF33">
    <property type="entry name" value="HYDROLASE, PUTATIVE (AFU_ORTHOLOGUE AFUA_2G14860)-RELATED"/>
    <property type="match status" value="1"/>
</dbReference>
<dbReference type="InterPro" id="IPR029058">
    <property type="entry name" value="AB_hydrolase_fold"/>
</dbReference>
<dbReference type="PANTHER" id="PTHR43798">
    <property type="entry name" value="MONOACYLGLYCEROL LIPASE"/>
    <property type="match status" value="1"/>
</dbReference>
<dbReference type="Gene3D" id="3.40.50.1820">
    <property type="entry name" value="alpha/beta hydrolase"/>
    <property type="match status" value="1"/>
</dbReference>
<dbReference type="InterPro" id="IPR000073">
    <property type="entry name" value="AB_hydrolase_1"/>
</dbReference>
<dbReference type="SUPFAM" id="SSF53474">
    <property type="entry name" value="alpha/beta-Hydrolases"/>
    <property type="match status" value="1"/>
</dbReference>
<feature type="chain" id="PRO_5046132530" evidence="3">
    <location>
        <begin position="26"/>
        <end position="336"/>
    </location>
</feature>
<evidence type="ECO:0000256" key="3">
    <source>
        <dbReference type="SAM" id="SignalP"/>
    </source>
</evidence>
<evidence type="ECO:0000259" key="4">
    <source>
        <dbReference type="Pfam" id="PF00561"/>
    </source>
</evidence>
<reference evidence="5" key="1">
    <citation type="submission" date="2022-02" db="EMBL/GenBank/DDBJ databases">
        <title>Coral-associated bacteria.</title>
        <authorList>
            <person name="Tang K."/>
            <person name="Wang X."/>
        </authorList>
    </citation>
    <scope>NUCLEOTIDE SEQUENCE</scope>
    <source>
        <strain evidence="5">SCSIO 43006</strain>
    </source>
</reference>
<name>A0ABY4VF35_9GAMM</name>
<dbReference type="Proteomes" id="UP001055658">
    <property type="component" value="Chromosome"/>
</dbReference>
<dbReference type="EMBL" id="CP092418">
    <property type="protein sequence ID" value="USD22876.1"/>
    <property type="molecule type" value="Genomic_DNA"/>
</dbReference>
<feature type="signal peptide" evidence="3">
    <location>
        <begin position="1"/>
        <end position="25"/>
    </location>
</feature>
<feature type="domain" description="AB hydrolase-1" evidence="4">
    <location>
        <begin position="53"/>
        <end position="313"/>
    </location>
</feature>
<keyword evidence="3" id="KW-0732">Signal</keyword>
<evidence type="ECO:0000313" key="6">
    <source>
        <dbReference type="Proteomes" id="UP001055658"/>
    </source>
</evidence>